<keyword evidence="2" id="KW-0238">DNA-binding</keyword>
<evidence type="ECO:0000256" key="2">
    <source>
        <dbReference type="ARBA" id="ARBA00023125"/>
    </source>
</evidence>
<dbReference type="Gene3D" id="3.40.50.2300">
    <property type="match status" value="2"/>
</dbReference>
<dbReference type="OrthoDB" id="3595338at2"/>
<dbReference type="InterPro" id="IPR046335">
    <property type="entry name" value="LacI/GalR-like_sensor"/>
</dbReference>
<dbReference type="PANTHER" id="PTHR30146">
    <property type="entry name" value="LACI-RELATED TRANSCRIPTIONAL REPRESSOR"/>
    <property type="match status" value="1"/>
</dbReference>
<evidence type="ECO:0000256" key="1">
    <source>
        <dbReference type="ARBA" id="ARBA00023015"/>
    </source>
</evidence>
<keyword evidence="6" id="KW-1185">Reference proteome</keyword>
<dbReference type="GO" id="GO:0000976">
    <property type="term" value="F:transcription cis-regulatory region binding"/>
    <property type="evidence" value="ECO:0007669"/>
    <property type="project" value="TreeGrafter"/>
</dbReference>
<dbReference type="SUPFAM" id="SSF53822">
    <property type="entry name" value="Periplasmic binding protein-like I"/>
    <property type="match status" value="1"/>
</dbReference>
<gene>
    <name evidence="5" type="ORF">EAX62_15640</name>
</gene>
<dbReference type="InterPro" id="IPR000843">
    <property type="entry name" value="HTH_LacI"/>
</dbReference>
<evidence type="ECO:0000256" key="3">
    <source>
        <dbReference type="ARBA" id="ARBA00023163"/>
    </source>
</evidence>
<dbReference type="PROSITE" id="PS50932">
    <property type="entry name" value="HTH_LACI_2"/>
    <property type="match status" value="1"/>
</dbReference>
<dbReference type="SUPFAM" id="SSF47413">
    <property type="entry name" value="lambda repressor-like DNA-binding domains"/>
    <property type="match status" value="1"/>
</dbReference>
<evidence type="ECO:0000313" key="6">
    <source>
        <dbReference type="Proteomes" id="UP000275256"/>
    </source>
</evidence>
<keyword evidence="3" id="KW-0804">Transcription</keyword>
<sequence>MPTYKDIQRLTGLSLSTISKYFNDLPVREANRLAIEEASAALGFRRNAFARGLRTKRSRVVGILLPELDNAFHMSIIAGVESALWKEGVGILVRAAHDDLVTGIGSLREQMVDGIIAVPTNAVDPETLTTVLGDVPLVLLDRRIDGVVADTVTIDNEAAGARAAECLSAFGHRSVVALVGPDSVWTMRGRARGFVDTGGHGDVTILTTTNLTVAAGHLAMAQALASRRRPTALFCANYELTLGALLAITNAGLSIPEDISFVGFDGEELAEITKPRLWMIVQPIEDLAARTAELMLARLAGDTSPARKVVLPTRLVPGDSISPPA</sequence>
<feature type="domain" description="HTH lacI-type" evidence="4">
    <location>
        <begin position="2"/>
        <end position="55"/>
    </location>
</feature>
<dbReference type="RefSeq" id="WP_121902676.1">
    <property type="nucleotide sequence ID" value="NZ_REFW01000006.1"/>
</dbReference>
<keyword evidence="1" id="KW-0805">Transcription regulation</keyword>
<accession>A0A3M0G6X1</accession>
<evidence type="ECO:0000313" key="5">
    <source>
        <dbReference type="EMBL" id="RMB57473.1"/>
    </source>
</evidence>
<dbReference type="InterPro" id="IPR028082">
    <property type="entry name" value="Peripla_BP_I"/>
</dbReference>
<dbReference type="Proteomes" id="UP000275256">
    <property type="component" value="Unassembled WGS sequence"/>
</dbReference>
<evidence type="ECO:0000259" key="4">
    <source>
        <dbReference type="PROSITE" id="PS50932"/>
    </source>
</evidence>
<comment type="caution">
    <text evidence="5">The sequence shown here is derived from an EMBL/GenBank/DDBJ whole genome shotgun (WGS) entry which is preliminary data.</text>
</comment>
<dbReference type="InterPro" id="IPR010982">
    <property type="entry name" value="Lambda_DNA-bd_dom_sf"/>
</dbReference>
<protein>
    <submittedName>
        <fullName evidence="5">LacI family transcriptional regulator</fullName>
    </submittedName>
</protein>
<dbReference type="AlphaFoldDB" id="A0A3M0G6X1"/>
<proteinExistence type="predicted"/>
<dbReference type="Pfam" id="PF13377">
    <property type="entry name" value="Peripla_BP_3"/>
    <property type="match status" value="1"/>
</dbReference>
<name>A0A3M0G6X1_9ACTN</name>
<organism evidence="5 6">
    <name type="scientific">Tessaracoccus antarcticus</name>
    <dbReference type="NCBI Taxonomy" id="2479848"/>
    <lineage>
        <taxon>Bacteria</taxon>
        <taxon>Bacillati</taxon>
        <taxon>Actinomycetota</taxon>
        <taxon>Actinomycetes</taxon>
        <taxon>Propionibacteriales</taxon>
        <taxon>Propionibacteriaceae</taxon>
        <taxon>Tessaracoccus</taxon>
    </lineage>
</organism>
<dbReference type="Gene3D" id="1.10.260.40">
    <property type="entry name" value="lambda repressor-like DNA-binding domains"/>
    <property type="match status" value="1"/>
</dbReference>
<dbReference type="EMBL" id="REFW01000006">
    <property type="protein sequence ID" value="RMB57473.1"/>
    <property type="molecule type" value="Genomic_DNA"/>
</dbReference>
<dbReference type="SMART" id="SM00354">
    <property type="entry name" value="HTH_LACI"/>
    <property type="match status" value="1"/>
</dbReference>
<reference evidence="5 6" key="1">
    <citation type="submission" date="2018-10" db="EMBL/GenBank/DDBJ databases">
        <title>Tessaracoccus antarcticuss sp. nov., isolated from sediment.</title>
        <authorList>
            <person name="Zhou L.Y."/>
            <person name="Du Z.J."/>
        </authorList>
    </citation>
    <scope>NUCLEOTIDE SEQUENCE [LARGE SCALE GENOMIC DNA]</scope>
    <source>
        <strain evidence="5 6">JDX10</strain>
    </source>
</reference>
<dbReference type="CDD" id="cd06267">
    <property type="entry name" value="PBP1_LacI_sugar_binding-like"/>
    <property type="match status" value="1"/>
</dbReference>
<dbReference type="PANTHER" id="PTHR30146:SF109">
    <property type="entry name" value="HTH-TYPE TRANSCRIPTIONAL REGULATOR GALS"/>
    <property type="match status" value="1"/>
</dbReference>
<dbReference type="GO" id="GO:0003700">
    <property type="term" value="F:DNA-binding transcription factor activity"/>
    <property type="evidence" value="ECO:0007669"/>
    <property type="project" value="TreeGrafter"/>
</dbReference>